<name>F4FZY8_METCR</name>
<dbReference type="SUPFAM" id="SSF53474">
    <property type="entry name" value="alpha/beta-Hydrolases"/>
    <property type="match status" value="1"/>
</dbReference>
<reference evidence="3 4" key="1">
    <citation type="journal article" date="2011" name="J. Bacteriol.">
        <title>Complete genome sequence of Metallosphaera cuprina, a metal sulfide-oxidizing archaeon from a hot spring.</title>
        <authorList>
            <person name="Liu L.J."/>
            <person name="You X.Y."/>
            <person name="Zheng H."/>
            <person name="Wang S."/>
            <person name="Jiang C.Y."/>
            <person name="Liu S.J."/>
        </authorList>
    </citation>
    <scope>NUCLEOTIDE SEQUENCE [LARGE SCALE GENOMIC DNA]</scope>
    <source>
        <strain evidence="3 4">Ar-4</strain>
    </source>
</reference>
<dbReference type="Proteomes" id="UP000007812">
    <property type="component" value="Chromosome"/>
</dbReference>
<dbReference type="Gene3D" id="2.120.10.30">
    <property type="entry name" value="TolB, C-terminal domain"/>
    <property type="match status" value="1"/>
</dbReference>
<dbReference type="Pfam" id="PF00326">
    <property type="entry name" value="Peptidase_S9"/>
    <property type="match status" value="1"/>
</dbReference>
<dbReference type="PANTHER" id="PTHR42776:SF27">
    <property type="entry name" value="DIPEPTIDYL PEPTIDASE FAMILY MEMBER 6"/>
    <property type="match status" value="1"/>
</dbReference>
<dbReference type="InterPro" id="IPR001375">
    <property type="entry name" value="Peptidase_S9_cat"/>
</dbReference>
<proteinExistence type="predicted"/>
<dbReference type="EMBL" id="CP002656">
    <property type="protein sequence ID" value="AEB95750.1"/>
    <property type="molecule type" value="Genomic_DNA"/>
</dbReference>
<protein>
    <submittedName>
        <fullName evidence="3">Peptidase S9 prolyl oligopeptidase</fullName>
    </submittedName>
</protein>
<evidence type="ECO:0000256" key="1">
    <source>
        <dbReference type="ARBA" id="ARBA00022801"/>
    </source>
</evidence>
<dbReference type="eggNOG" id="arCOG01646">
    <property type="taxonomic scope" value="Archaea"/>
</dbReference>
<accession>F4FZY8</accession>
<evidence type="ECO:0000313" key="3">
    <source>
        <dbReference type="EMBL" id="AEB95750.1"/>
    </source>
</evidence>
<sequence length="537" mass="61275">MNLSYLNYYPVLDYDVKDGRLAYVVLKDSPRVYIHGLGEIEIKEPESVHWVRSRLGVVADQGGAEIRSIYLIDDVPYPLLSDGHDNFDPVFITEDKFYFLSNRDKETIHLYLYEDGQITKISKGSSPVSDVCVSPGGRWIAYSSGIYDNDLILLDTKLEEEFTLSFSNSEQYPSSSQCFYGNSLLFLSNHRGFLDIGKLSLKDREITWIVTDDKDKYEALMWRDRLVYTVDNQGDISLYVDGKVLVKEGVSQSLKTDKDLFFLNSTYSRASDIYKYSEKIERLTDSMRDVRGEFVKPKIVTYRSIGENIDALLYERGGEDKGVVYVHGGPDYECLNHYSAEVQMLLDSGFKVICPNYRGSTGRGRRFNHLNDKDLGGGDLLDVIESVKLLGTQKVAVTGASYGGYLTMMAVTKFPDLWCAAAAVVPFVNWFTEKKTEREVLRQYDEIKIGNDESLLRDRSPIFFIDKIKSPLLILAGENDPRCPAEETMQVAERMKELGKDLEYKIYQGEGHGFYKRENLIDSIVRVVEFLNKNCQK</sequence>
<dbReference type="AlphaFoldDB" id="F4FZY8"/>
<dbReference type="SUPFAM" id="SSF69304">
    <property type="entry name" value="Tricorn protease N-terminal domain"/>
    <property type="match status" value="1"/>
</dbReference>
<gene>
    <name evidence="3" type="ordered locus">Mcup_1647</name>
</gene>
<dbReference type="GeneID" id="10493836"/>
<dbReference type="PANTHER" id="PTHR42776">
    <property type="entry name" value="SERINE PEPTIDASE S9 FAMILY MEMBER"/>
    <property type="match status" value="1"/>
</dbReference>
<dbReference type="RefSeq" id="WP_013738248.1">
    <property type="nucleotide sequence ID" value="NC_015435.1"/>
</dbReference>
<organism evidence="3 4">
    <name type="scientific">Metallosphaera cuprina (strain Ar-4)</name>
    <dbReference type="NCBI Taxonomy" id="1006006"/>
    <lineage>
        <taxon>Archaea</taxon>
        <taxon>Thermoproteota</taxon>
        <taxon>Thermoprotei</taxon>
        <taxon>Sulfolobales</taxon>
        <taxon>Sulfolobaceae</taxon>
        <taxon>Metallosphaera</taxon>
    </lineage>
</organism>
<evidence type="ECO:0000259" key="2">
    <source>
        <dbReference type="Pfam" id="PF00326"/>
    </source>
</evidence>
<dbReference type="InterPro" id="IPR011042">
    <property type="entry name" value="6-blade_b-propeller_TolB-like"/>
</dbReference>
<dbReference type="GO" id="GO:0006508">
    <property type="term" value="P:proteolysis"/>
    <property type="evidence" value="ECO:0007669"/>
    <property type="project" value="InterPro"/>
</dbReference>
<dbReference type="InterPro" id="IPR029058">
    <property type="entry name" value="AB_hydrolase_fold"/>
</dbReference>
<dbReference type="PATRIC" id="fig|1006006.8.peg.1649"/>
<dbReference type="HOGENOM" id="CLU_482043_0_0_2"/>
<dbReference type="GO" id="GO:0004252">
    <property type="term" value="F:serine-type endopeptidase activity"/>
    <property type="evidence" value="ECO:0007669"/>
    <property type="project" value="TreeGrafter"/>
</dbReference>
<evidence type="ECO:0000313" key="4">
    <source>
        <dbReference type="Proteomes" id="UP000007812"/>
    </source>
</evidence>
<dbReference type="Gene3D" id="3.40.50.1820">
    <property type="entry name" value="alpha/beta hydrolase"/>
    <property type="match status" value="1"/>
</dbReference>
<dbReference type="STRING" id="1006006.Mcup_1647"/>
<feature type="domain" description="Peptidase S9 prolyl oligopeptidase catalytic" evidence="2">
    <location>
        <begin position="337"/>
        <end position="536"/>
    </location>
</feature>
<dbReference type="KEGG" id="mcn:Mcup_1647"/>
<keyword evidence="1" id="KW-0378">Hydrolase</keyword>
<keyword evidence="4" id="KW-1185">Reference proteome</keyword>